<organism evidence="1 2">
    <name type="scientific">Candidozyma auris</name>
    <name type="common">Yeast</name>
    <name type="synonym">Candida auris</name>
    <dbReference type="NCBI Taxonomy" id="498019"/>
    <lineage>
        <taxon>Eukaryota</taxon>
        <taxon>Fungi</taxon>
        <taxon>Dikarya</taxon>
        <taxon>Ascomycota</taxon>
        <taxon>Saccharomycotina</taxon>
        <taxon>Pichiomycetes</taxon>
        <taxon>Metschnikowiaceae</taxon>
        <taxon>Candidozyma</taxon>
    </lineage>
</organism>
<gene>
    <name evidence="1" type="ORF">QG37_00058</name>
</gene>
<evidence type="ECO:0000313" key="1">
    <source>
        <dbReference type="EMBL" id="KNE02686.1"/>
    </source>
</evidence>
<reference evidence="2" key="1">
    <citation type="journal article" date="2015" name="BMC Genomics">
        <title>Draft genome of a commonly misdiagnosed multidrug resistant pathogen Candida auris.</title>
        <authorList>
            <person name="Chatterjee S."/>
            <person name="Alampalli S.V."/>
            <person name="Nageshan R.K."/>
            <person name="Chettiar S.T."/>
            <person name="Joshi S."/>
            <person name="Tatu U.S."/>
        </authorList>
    </citation>
    <scope>NUCLEOTIDE SEQUENCE [LARGE SCALE GENOMIC DNA]</scope>
    <source>
        <strain evidence="2">6684</strain>
    </source>
</reference>
<proteinExistence type="predicted"/>
<name>A0A0L0P9G7_CANAR</name>
<protein>
    <submittedName>
        <fullName evidence="1">Uncharacterized protein</fullName>
    </submittedName>
</protein>
<dbReference type="AlphaFoldDB" id="A0A0L0P9G7"/>
<accession>A0A0L0P9G7</accession>
<dbReference type="Proteomes" id="UP000037122">
    <property type="component" value="Unassembled WGS sequence"/>
</dbReference>
<evidence type="ECO:0000313" key="2">
    <source>
        <dbReference type="Proteomes" id="UP000037122"/>
    </source>
</evidence>
<sequence>MLKISLKLVARIYGSRMKKEDTLQASLWTSKANHALKQKIKPVEGSKTVKLAL</sequence>
<dbReference type="VEuPathDB" id="FungiDB:QG37_00058"/>
<comment type="caution">
    <text evidence="1">The sequence shown here is derived from an EMBL/GenBank/DDBJ whole genome shotgun (WGS) entry which is preliminary data.</text>
</comment>
<dbReference type="EMBL" id="LGST01000002">
    <property type="protein sequence ID" value="KNE02686.1"/>
    <property type="molecule type" value="Genomic_DNA"/>
</dbReference>